<dbReference type="PROSITE" id="PS51419">
    <property type="entry name" value="RAB"/>
    <property type="match status" value="1"/>
</dbReference>
<dbReference type="PRINTS" id="PR00449">
    <property type="entry name" value="RASTRNSFRMNG"/>
</dbReference>
<evidence type="ECO:0000256" key="2">
    <source>
        <dbReference type="ARBA" id="ARBA00023134"/>
    </source>
</evidence>
<dbReference type="EMBL" id="GIBP01008673">
    <property type="protein sequence ID" value="NDV37642.1"/>
    <property type="molecule type" value="Transcribed_RNA"/>
</dbReference>
<name>A0A6B2LKL8_9EUKA</name>
<dbReference type="SUPFAM" id="SSF52540">
    <property type="entry name" value="P-loop containing nucleoside triphosphate hydrolases"/>
    <property type="match status" value="1"/>
</dbReference>
<dbReference type="SMART" id="SM00173">
    <property type="entry name" value="RAS"/>
    <property type="match status" value="1"/>
</dbReference>
<dbReference type="InterPro" id="IPR005225">
    <property type="entry name" value="Small_GTP-bd"/>
</dbReference>
<dbReference type="GO" id="GO:0016020">
    <property type="term" value="C:membrane"/>
    <property type="evidence" value="ECO:0007669"/>
    <property type="project" value="InterPro"/>
</dbReference>
<dbReference type="AlphaFoldDB" id="A0A6B2LKL8"/>
<dbReference type="InterPro" id="IPR027417">
    <property type="entry name" value="P-loop_NTPase"/>
</dbReference>
<dbReference type="SMART" id="SM00175">
    <property type="entry name" value="RAB"/>
    <property type="match status" value="1"/>
</dbReference>
<protein>
    <submittedName>
        <fullName evidence="3">Uncharacterized protein</fullName>
    </submittedName>
</protein>
<keyword evidence="2" id="KW-0342">GTP-binding</keyword>
<dbReference type="PANTHER" id="PTHR24070">
    <property type="entry name" value="RAS, DI-RAS, AND RHEB FAMILY MEMBERS OF SMALL GTPASE SUPERFAMILY"/>
    <property type="match status" value="1"/>
</dbReference>
<dbReference type="Gene3D" id="3.40.50.300">
    <property type="entry name" value="P-loop containing nucleotide triphosphate hydrolases"/>
    <property type="match status" value="1"/>
</dbReference>
<evidence type="ECO:0000256" key="1">
    <source>
        <dbReference type="ARBA" id="ARBA00022741"/>
    </source>
</evidence>
<sequence>MEDTRVIVMGHDGVGKSALTVHFVNGIFVEKYDPTIEDSYRKNFKVDGKYFMLEVLDTSESIGTCKDPYIEKSDGYILVYSITDQSSFNYISELRDHIAQIKKTDMLPLLFVANKSDLEEKRVVTTLIGESIAQEYHAAYIETSAKTSKNVNEVFVTITRLIAAAHGKPLPKPSRGGCILT</sequence>
<organism evidence="3">
    <name type="scientific">Arcella intermedia</name>
    <dbReference type="NCBI Taxonomy" id="1963864"/>
    <lineage>
        <taxon>Eukaryota</taxon>
        <taxon>Amoebozoa</taxon>
        <taxon>Tubulinea</taxon>
        <taxon>Elardia</taxon>
        <taxon>Arcellinida</taxon>
        <taxon>Sphaerothecina</taxon>
        <taxon>Arcellidae</taxon>
        <taxon>Arcella</taxon>
    </lineage>
</organism>
<dbReference type="GO" id="GO:0005525">
    <property type="term" value="F:GTP binding"/>
    <property type="evidence" value="ECO:0007669"/>
    <property type="project" value="UniProtKB-KW"/>
</dbReference>
<dbReference type="GO" id="GO:0003924">
    <property type="term" value="F:GTPase activity"/>
    <property type="evidence" value="ECO:0007669"/>
    <property type="project" value="InterPro"/>
</dbReference>
<dbReference type="FunFam" id="3.40.50.300:FF:001423">
    <property type="entry name" value="Ras family GTPase"/>
    <property type="match status" value="1"/>
</dbReference>
<dbReference type="Pfam" id="PF00071">
    <property type="entry name" value="Ras"/>
    <property type="match status" value="1"/>
</dbReference>
<dbReference type="InterPro" id="IPR020849">
    <property type="entry name" value="Small_GTPase_Ras-type"/>
</dbReference>
<dbReference type="PROSITE" id="PS51421">
    <property type="entry name" value="RAS"/>
    <property type="match status" value="1"/>
</dbReference>
<evidence type="ECO:0000313" key="3">
    <source>
        <dbReference type="EMBL" id="NDV37642.1"/>
    </source>
</evidence>
<proteinExistence type="predicted"/>
<keyword evidence="1" id="KW-0547">Nucleotide-binding</keyword>
<dbReference type="NCBIfam" id="TIGR00231">
    <property type="entry name" value="small_GTP"/>
    <property type="match status" value="1"/>
</dbReference>
<dbReference type="GO" id="GO:0007165">
    <property type="term" value="P:signal transduction"/>
    <property type="evidence" value="ECO:0007669"/>
    <property type="project" value="InterPro"/>
</dbReference>
<accession>A0A6B2LKL8</accession>
<dbReference type="CDD" id="cd00876">
    <property type="entry name" value="Ras"/>
    <property type="match status" value="1"/>
</dbReference>
<dbReference type="InterPro" id="IPR001806">
    <property type="entry name" value="Small_GTPase"/>
</dbReference>
<dbReference type="SMART" id="SM00174">
    <property type="entry name" value="RHO"/>
    <property type="match status" value="1"/>
</dbReference>
<reference evidence="3" key="1">
    <citation type="journal article" date="2020" name="J. Eukaryot. Microbiol.">
        <title>De novo Sequencing, Assembly and Annotation of the Transcriptome for the Free-Living Testate Amoeba Arcella intermedia.</title>
        <authorList>
            <person name="Ribeiro G.M."/>
            <person name="Porfirio-Sousa A.L."/>
            <person name="Maurer-Alcala X.X."/>
            <person name="Katz L.A."/>
            <person name="Lahr D.J.G."/>
        </authorList>
    </citation>
    <scope>NUCLEOTIDE SEQUENCE</scope>
</reference>